<feature type="region of interest" description="Disordered" evidence="11">
    <location>
        <begin position="28"/>
        <end position="165"/>
    </location>
</feature>
<keyword evidence="4 9" id="KW-0645">Protease</keyword>
<accession>A0A4Q7PJ29</accession>
<evidence type="ECO:0000313" key="14">
    <source>
        <dbReference type="EMBL" id="RZT00642.1"/>
    </source>
</evidence>
<dbReference type="Gene3D" id="2.60.40.1710">
    <property type="entry name" value="Subtilisin-like superfamily"/>
    <property type="match status" value="1"/>
</dbReference>
<dbReference type="Gene3D" id="3.40.50.200">
    <property type="entry name" value="Peptidase S8/S53 domain"/>
    <property type="match status" value="1"/>
</dbReference>
<feature type="chain" id="PRO_5020555186" evidence="12">
    <location>
        <begin position="25"/>
        <end position="2187"/>
    </location>
</feature>
<dbReference type="Pfam" id="PF00082">
    <property type="entry name" value="Peptidase_S8"/>
    <property type="match status" value="1"/>
</dbReference>
<dbReference type="InterPro" id="IPR008964">
    <property type="entry name" value="Invasin/intimin_cell_adhesion"/>
</dbReference>
<dbReference type="Pfam" id="PF02368">
    <property type="entry name" value="Big_2"/>
    <property type="match status" value="2"/>
</dbReference>
<dbReference type="GO" id="GO:0004252">
    <property type="term" value="F:serine-type endopeptidase activity"/>
    <property type="evidence" value="ECO:0007669"/>
    <property type="project" value="UniProtKB-UniRule"/>
</dbReference>
<keyword evidence="2" id="KW-0134">Cell wall</keyword>
<dbReference type="PANTHER" id="PTHR43806">
    <property type="entry name" value="PEPTIDASE S8"/>
    <property type="match status" value="1"/>
</dbReference>
<dbReference type="CDD" id="cd02133">
    <property type="entry name" value="PA_C5a_like"/>
    <property type="match status" value="1"/>
</dbReference>
<evidence type="ECO:0000256" key="2">
    <source>
        <dbReference type="ARBA" id="ARBA00022512"/>
    </source>
</evidence>
<feature type="compositionally biased region" description="Polar residues" evidence="11">
    <location>
        <begin position="101"/>
        <end position="113"/>
    </location>
</feature>
<evidence type="ECO:0000256" key="10">
    <source>
        <dbReference type="RuleBase" id="RU003355"/>
    </source>
</evidence>
<keyword evidence="7 9" id="KW-0720">Serine protease</keyword>
<proteinExistence type="inferred from homology"/>
<keyword evidence="5 12" id="KW-0732">Signal</keyword>
<dbReference type="RefSeq" id="WP_165388888.1">
    <property type="nucleotide sequence ID" value="NZ_SGXF01000003.1"/>
</dbReference>
<evidence type="ECO:0000256" key="11">
    <source>
        <dbReference type="SAM" id="MobiDB-lite"/>
    </source>
</evidence>
<dbReference type="InterPro" id="IPR000209">
    <property type="entry name" value="Peptidase_S8/S53_dom"/>
</dbReference>
<feature type="signal peptide" evidence="12">
    <location>
        <begin position="1"/>
        <end position="24"/>
    </location>
</feature>
<dbReference type="SUPFAM" id="SSF52025">
    <property type="entry name" value="PA domain"/>
    <property type="match status" value="1"/>
</dbReference>
<evidence type="ECO:0000256" key="6">
    <source>
        <dbReference type="ARBA" id="ARBA00022801"/>
    </source>
</evidence>
<evidence type="ECO:0000256" key="5">
    <source>
        <dbReference type="ARBA" id="ARBA00022729"/>
    </source>
</evidence>
<dbReference type="InterPro" id="IPR022398">
    <property type="entry name" value="Peptidase_S8_His-AS"/>
</dbReference>
<dbReference type="InterPro" id="IPR011047">
    <property type="entry name" value="Quinoprotein_ADH-like_sf"/>
</dbReference>
<name>A0A4Q7PJ29_9FIRM</name>
<comment type="caution">
    <text evidence="14">The sequence shown here is derived from an EMBL/GenBank/DDBJ whole genome shotgun (WGS) entry which is preliminary data.</text>
</comment>
<evidence type="ECO:0000256" key="4">
    <source>
        <dbReference type="ARBA" id="ARBA00022670"/>
    </source>
</evidence>
<dbReference type="Pfam" id="PF21959">
    <property type="entry name" value="DUF6923"/>
    <property type="match status" value="1"/>
</dbReference>
<gene>
    <name evidence="14" type="ORF">EV209_1966</name>
</gene>
<organism evidence="14 15">
    <name type="scientific">Cuneatibacter caecimuris</name>
    <dbReference type="NCBI Taxonomy" id="1796618"/>
    <lineage>
        <taxon>Bacteria</taxon>
        <taxon>Bacillati</taxon>
        <taxon>Bacillota</taxon>
        <taxon>Clostridia</taxon>
        <taxon>Lachnospirales</taxon>
        <taxon>Lachnospiraceae</taxon>
        <taxon>Cuneatibacter</taxon>
    </lineage>
</organism>
<dbReference type="GO" id="GO:0006508">
    <property type="term" value="P:proteolysis"/>
    <property type="evidence" value="ECO:0007669"/>
    <property type="project" value="UniProtKB-KW"/>
</dbReference>
<evidence type="ECO:0000256" key="1">
    <source>
        <dbReference type="ARBA" id="ARBA00011073"/>
    </source>
</evidence>
<dbReference type="PANTHER" id="PTHR43806:SF11">
    <property type="entry name" value="CEREVISIN-RELATED"/>
    <property type="match status" value="1"/>
</dbReference>
<dbReference type="SUPFAM" id="SSF49373">
    <property type="entry name" value="Invasin/intimin cell-adhesion fragments"/>
    <property type="match status" value="1"/>
</dbReference>
<evidence type="ECO:0000256" key="12">
    <source>
        <dbReference type="SAM" id="SignalP"/>
    </source>
</evidence>
<dbReference type="Proteomes" id="UP000292927">
    <property type="component" value="Unassembled WGS sequence"/>
</dbReference>
<dbReference type="PROSITE" id="PS00137">
    <property type="entry name" value="SUBTILASE_HIS"/>
    <property type="match status" value="1"/>
</dbReference>
<evidence type="ECO:0000256" key="8">
    <source>
        <dbReference type="PIRSR" id="PIRSR615500-1"/>
    </source>
</evidence>
<feature type="compositionally biased region" description="Basic and acidic residues" evidence="11">
    <location>
        <begin position="74"/>
        <end position="90"/>
    </location>
</feature>
<feature type="domain" description="BIG2" evidence="13">
    <location>
        <begin position="1833"/>
        <end position="1909"/>
    </location>
</feature>
<dbReference type="EMBL" id="SGXF01000003">
    <property type="protein sequence ID" value="RZT00642.1"/>
    <property type="molecule type" value="Genomic_DNA"/>
</dbReference>
<dbReference type="InterPro" id="IPR054215">
    <property type="entry name" value="DUF6923"/>
</dbReference>
<keyword evidence="15" id="KW-1185">Reference proteome</keyword>
<keyword evidence="3" id="KW-0964">Secreted</keyword>
<feature type="compositionally biased region" description="Low complexity" evidence="11">
    <location>
        <begin position="34"/>
        <end position="46"/>
    </location>
</feature>
<dbReference type="PRINTS" id="PR00723">
    <property type="entry name" value="SUBTILISIN"/>
</dbReference>
<evidence type="ECO:0000256" key="3">
    <source>
        <dbReference type="ARBA" id="ARBA00022525"/>
    </source>
</evidence>
<dbReference type="InterPro" id="IPR023828">
    <property type="entry name" value="Peptidase_S8_Ser-AS"/>
</dbReference>
<evidence type="ECO:0000256" key="9">
    <source>
        <dbReference type="PROSITE-ProRule" id="PRU01240"/>
    </source>
</evidence>
<dbReference type="Gene3D" id="3.50.30.30">
    <property type="match status" value="1"/>
</dbReference>
<evidence type="ECO:0000259" key="13">
    <source>
        <dbReference type="SMART" id="SM00635"/>
    </source>
</evidence>
<feature type="active site" description="Charge relay system" evidence="8 9">
    <location>
        <position position="307"/>
    </location>
</feature>
<protein>
    <submittedName>
        <fullName evidence="14">Fn3 domain-containing protein</fullName>
    </submittedName>
</protein>
<evidence type="ECO:0000256" key="7">
    <source>
        <dbReference type="ARBA" id="ARBA00022825"/>
    </source>
</evidence>
<dbReference type="InterPro" id="IPR036852">
    <property type="entry name" value="Peptidase_S8/S53_dom_sf"/>
</dbReference>
<dbReference type="PROSITE" id="PS00136">
    <property type="entry name" value="SUBTILASE_ASP"/>
    <property type="match status" value="1"/>
</dbReference>
<dbReference type="SUPFAM" id="SSF50969">
    <property type="entry name" value="YVTN repeat-like/Quinoprotein amine dehydrogenase"/>
    <property type="match status" value="1"/>
</dbReference>
<feature type="active site" description="Charge relay system" evidence="8 9">
    <location>
        <position position="385"/>
    </location>
</feature>
<dbReference type="InterPro" id="IPR046450">
    <property type="entry name" value="PA_dom_sf"/>
</dbReference>
<dbReference type="SMART" id="SM00635">
    <property type="entry name" value="BID_2"/>
    <property type="match status" value="2"/>
</dbReference>
<dbReference type="InterPro" id="IPR050131">
    <property type="entry name" value="Peptidase_S8_subtilisin-like"/>
</dbReference>
<feature type="active site" description="Charge relay system" evidence="8 9">
    <location>
        <position position="712"/>
    </location>
</feature>
<dbReference type="PROSITE" id="PS00138">
    <property type="entry name" value="SUBTILASE_SER"/>
    <property type="match status" value="1"/>
</dbReference>
<dbReference type="SUPFAM" id="SSF50998">
    <property type="entry name" value="Quinoprotein alcohol dehydrogenase-like"/>
    <property type="match status" value="1"/>
</dbReference>
<feature type="domain" description="BIG2" evidence="13">
    <location>
        <begin position="1511"/>
        <end position="1588"/>
    </location>
</feature>
<dbReference type="PROSITE" id="PS51892">
    <property type="entry name" value="SUBTILASE"/>
    <property type="match status" value="1"/>
</dbReference>
<dbReference type="InterPro" id="IPR023827">
    <property type="entry name" value="Peptidase_S8_Asp-AS"/>
</dbReference>
<sequence length="2187" mass="235071">MRRKRIAALIMTFCLFASSSLVSADGTASYAQPESASAAEQTTAEEPSGPITDRTEAGLDPEKYTGSDNASETHQGEEKENPDNIADPEKLTPVTGESDGVGTTSDMKPQNESAGAGNKTAGDEQGKDSASLDNKGKASVEKIDRESLDVDLKQEGSSNQVGEALKDQNVSEDELVRVIIVMDGNSVIEGNSKAELNAMTKLKSVFLEAGQNAVVSKIEDDVLDGGDVDIRYHYTWLLNGVAAQVPYGKIDAIESIEGVDKVLLQPSYQLMDKGADTYTISDGSMIGREDTWASGYTGKGIKIAIIDTGIDEDHQNFAAMAADRLTADSATQETIGSVLGQLNAASRYPGLSVDSVYYSNKIAYGFNYSDTNLIINHSTDSQGDHGTHVAGIAAANDLNNGEAVGVAPDAQLYVMKVFGRIGSAYAEDVLASIEDALILDADVINMSLGSPCGFTSDGEFFDDIYGRVNETNTILAIAAGNSATLGQGNAWGTNSNLASNPDNSTVSSPSTYVNATSVASVDNVGIKGYYFETAGRKMSYIEGQNGSNQPMMNLAGQQLDYALVENFGQTIDDFLAADVAGKIAVVQRGVTAFTEKCQLAEEAGAIACLIYNNTAGTINMDMSSSSSMIPCASITKMAGEYLVSAKEENPSAVILFSTDQAVVPSETAYQMSDFSSWGVSPDLSLEPDITAPGGNIYSTRDNGTYGLMSGTSMASPNVAGMAALVTQYAKEKYPEMSDAEMHNFVNTLLMSTSSPLEYGDGVMFSPRRQGSGLANAYNAVNTGAYLSVDGVDMPKAQLMDDPQKSGTYSYTFKVTSITSHAAYYDLSTLLQTEGVMHDEALGKNFMSMTPAALDGSSSETSESMVYTYDYNENGRVNTSDARKLYLMVPGGEADSADDFFRYNLDGDENADNDDVQAYLDALTGKTTGVDLSAQVLKVNPGETASVTVNVQVSDAGRAYMDANFENGIYVEGFTQLEAMNRNGVDLSLPYMGFYGDWTKAPILDSGFYWESEDETEYSQYTNTLLTQFGEDENSVWAPGINPYFNIEFDPDKISLSPNGDSYADSIEDIYVSLLRNVAAMKVSYVGDDGTVYFEETIQNVAKSFYRDDAGMIIPFVYSLYGRGYDLTDAEGNVLPNNTKLTLNIEMNLDYREHAQNNLSDKWQIPITIDTEAPVIKDAVVYAEEGTGKQYLELTFSDNVAVAGMNFLNKSGTMILAQYPVEDTPAGEDCTMLFDITGFGNEFTVIPGDYALNENAYVIRTENNDPVLDENALYGYRVHDDQYGDDSVYGWLAINPENAEAKVLDSEYYMDYALTAAEYVGGYIVAVDANKELLCIKPGYWDERNSIASLGFSVRELAFDPVTEKLYAYSGSDYALYSIDIYTGETVRLTSEMGFMDTAVAMAFGKDGKLYGIDTMGNLKLINAASGEWSDQLLELPAVVGGYPSYAQSMVYDDEQDCLLWASYVGESGTLYKIDVLNNYAVTGVGTIAGNAEVVGLLKLDGRGFSLPAEAPAEKISLQQKSVSLLPGGSQQLNVVKTPWYAVTGDLVWSSADLNVAEVDEYGNVTANGVGETEVTVKTADGKLQAVCRIKVVNPQADLTGFVMTGNTMFNQWVSFNAGNTEQAKALTENGILAYYAGEYLDGYVYAYSAATELYRINAETMEAERISAPRTDFVMADMAYNYADGYLYGIAQETATGQPKLVAIDVLTGKMQTVGTLVDDNGYPATALAISTEGTIYILSESGVLNKWNARLEKMESIGATGYSASSYTQSMAYDHNGGGIYWSMISNGGQVGLMYIDPDSGKALALGAVDSGAQISSLYVVPENVPEREKVPVESMTVSEDPLVMLEGAKKCVPVDILPFNATDRNAVWTVENPDVATIENGIILAKKPGTTKVSGSLSGQQDVQFTVQVMKSGGNIRGFVLADLGSGAQDFWGQFKDNDLSKGEGLADGSAYALTAGEYYNGKVYGYGTDNSTYAGQFMVFDAQTFKIEKTVVGDYPEMRDMAFDYSTGSMYALGGVKNTEGNTSLYAVDLNDGQVYLIAKLAARMVAMTCSADGKLYGIDSEGMLYQIGKNDGSLIQIGSTGYSANQYQSMGYDHNTGNIYWSQAYNDPMTWATTASLLIVNPKDASTVNLGQIGTNGCLVSALHTLPEKEIPVQTPEVTNVLLDSASIMLYPGETGELKAKAL</sequence>
<dbReference type="InterPro" id="IPR015500">
    <property type="entry name" value="Peptidase_S8_subtilisin-rel"/>
</dbReference>
<dbReference type="InterPro" id="IPR003343">
    <property type="entry name" value="Big_2"/>
</dbReference>
<dbReference type="Pfam" id="PF02225">
    <property type="entry name" value="PA"/>
    <property type="match status" value="1"/>
</dbReference>
<dbReference type="InterPro" id="IPR003137">
    <property type="entry name" value="PA_domain"/>
</dbReference>
<comment type="similarity">
    <text evidence="1 9 10">Belongs to the peptidase S8 family.</text>
</comment>
<feature type="compositionally biased region" description="Basic and acidic residues" evidence="11">
    <location>
        <begin position="134"/>
        <end position="154"/>
    </location>
</feature>
<feature type="compositionally biased region" description="Basic and acidic residues" evidence="11">
    <location>
        <begin position="53"/>
        <end position="65"/>
    </location>
</feature>
<reference evidence="14 15" key="1">
    <citation type="submission" date="2019-02" db="EMBL/GenBank/DDBJ databases">
        <title>Genomic Encyclopedia of Type Strains, Phase IV (KMG-IV): sequencing the most valuable type-strain genomes for metagenomic binning, comparative biology and taxonomic classification.</title>
        <authorList>
            <person name="Goeker M."/>
        </authorList>
    </citation>
    <scope>NUCLEOTIDE SEQUENCE [LARGE SCALE GENOMIC DNA]</scope>
    <source>
        <strain evidence="14 15">DSM 29486</strain>
    </source>
</reference>
<dbReference type="SUPFAM" id="SSF52743">
    <property type="entry name" value="Subtilisin-like"/>
    <property type="match status" value="1"/>
</dbReference>
<dbReference type="Gene3D" id="2.60.40.1080">
    <property type="match status" value="2"/>
</dbReference>
<evidence type="ECO:0000313" key="15">
    <source>
        <dbReference type="Proteomes" id="UP000292927"/>
    </source>
</evidence>
<dbReference type="InterPro" id="IPR011044">
    <property type="entry name" value="Quino_amine_DH_bsu"/>
</dbReference>
<keyword evidence="6 9" id="KW-0378">Hydrolase</keyword>